<feature type="transmembrane region" description="Helical" evidence="8">
    <location>
        <begin position="168"/>
        <end position="186"/>
    </location>
</feature>
<evidence type="ECO:0000256" key="5">
    <source>
        <dbReference type="ARBA" id="ARBA00023065"/>
    </source>
</evidence>
<dbReference type="RefSeq" id="WP_019424647.1">
    <property type="nucleotide sequence ID" value="NZ_JAJNBZ010000004.1"/>
</dbReference>
<keyword evidence="1 8" id="KW-0813">Transport</keyword>
<evidence type="ECO:0000256" key="6">
    <source>
        <dbReference type="ARBA" id="ARBA00023136"/>
    </source>
</evidence>
<evidence type="ECO:0000256" key="7">
    <source>
        <dbReference type="ARBA" id="ARBA00023211"/>
    </source>
</evidence>
<evidence type="ECO:0000256" key="2">
    <source>
        <dbReference type="ARBA" id="ARBA00022475"/>
    </source>
</evidence>
<feature type="transmembrane region" description="Helical" evidence="8">
    <location>
        <begin position="45"/>
        <end position="69"/>
    </location>
</feature>
<dbReference type="InterPro" id="IPR022929">
    <property type="entry name" value="Put_MntP"/>
</dbReference>
<keyword evidence="7 8" id="KW-0464">Manganese</keyword>
<evidence type="ECO:0000256" key="1">
    <source>
        <dbReference type="ARBA" id="ARBA00022448"/>
    </source>
</evidence>
<evidence type="ECO:0000313" key="9">
    <source>
        <dbReference type="EMBL" id="MCE5169239.1"/>
    </source>
</evidence>
<reference evidence="9 10" key="1">
    <citation type="submission" date="2021-11" db="EMBL/GenBank/DDBJ databases">
        <title>Draft genome sequence of Paenibacillus profundus YoMME, a new Gram-positive bacteria with exoelectrogenic properties.</title>
        <authorList>
            <person name="Hubenova Y."/>
            <person name="Hubenova E."/>
            <person name="Manasiev Y."/>
            <person name="Peykov S."/>
            <person name="Mitov M."/>
        </authorList>
    </citation>
    <scope>NUCLEOTIDE SEQUENCE [LARGE SCALE GENOMIC DNA]</scope>
    <source>
        <strain evidence="9 10">YoMME</strain>
    </source>
</reference>
<keyword evidence="3 8" id="KW-0812">Transmembrane</keyword>
<protein>
    <recommendedName>
        <fullName evidence="8">Putative manganese efflux pump MntP</fullName>
    </recommendedName>
</protein>
<sequence>MWETAAPLGQWITILAMALALGSDAFSLCLGIGMRGVRRMDAFRISVVIALFHVLMPLMGVITGIYMSIVLGKVTAMAAGALLVMLGGHMIYSSFKGGASHFIDTASFWGTILFALSVSVDSFSVGVTLGMFRSDLLITLVAFGLFGGAMSILGLLLGHHAGQRLGEYGEAVGGAVLLVFGILFLIPS</sequence>
<keyword evidence="4 8" id="KW-1133">Transmembrane helix</keyword>
<dbReference type="PANTHER" id="PTHR35529:SF1">
    <property type="entry name" value="MANGANESE EFFLUX PUMP MNTP-RELATED"/>
    <property type="match status" value="1"/>
</dbReference>
<proteinExistence type="inferred from homology"/>
<feature type="transmembrane region" description="Helical" evidence="8">
    <location>
        <begin position="75"/>
        <end position="95"/>
    </location>
</feature>
<evidence type="ECO:0000313" key="10">
    <source>
        <dbReference type="Proteomes" id="UP001199916"/>
    </source>
</evidence>
<comment type="similarity">
    <text evidence="8">Belongs to the MntP (TC 9.B.29) family.</text>
</comment>
<keyword evidence="10" id="KW-1185">Reference proteome</keyword>
<dbReference type="Proteomes" id="UP001199916">
    <property type="component" value="Unassembled WGS sequence"/>
</dbReference>
<feature type="transmembrane region" description="Helical" evidence="8">
    <location>
        <begin position="12"/>
        <end position="33"/>
    </location>
</feature>
<feature type="transmembrane region" description="Helical" evidence="8">
    <location>
        <begin position="107"/>
        <end position="130"/>
    </location>
</feature>
<keyword evidence="5 8" id="KW-0406">Ion transport</keyword>
<keyword evidence="6 8" id="KW-0472">Membrane</keyword>
<dbReference type="PANTHER" id="PTHR35529">
    <property type="entry name" value="MANGANESE EFFLUX PUMP MNTP-RELATED"/>
    <property type="match status" value="1"/>
</dbReference>
<comment type="subcellular location">
    <subcellularLocation>
        <location evidence="8">Cell membrane</location>
        <topology evidence="8">Multi-pass membrane protein</topology>
    </subcellularLocation>
</comment>
<accession>A0ABS8YI75</accession>
<comment type="function">
    <text evidence="8">Probably functions as a manganese efflux pump.</text>
</comment>
<name>A0ABS8YI75_9BACL</name>
<keyword evidence="2 8" id="KW-1003">Cell membrane</keyword>
<evidence type="ECO:0000256" key="3">
    <source>
        <dbReference type="ARBA" id="ARBA00022692"/>
    </source>
</evidence>
<dbReference type="EMBL" id="JAJNBZ010000004">
    <property type="protein sequence ID" value="MCE5169239.1"/>
    <property type="molecule type" value="Genomic_DNA"/>
</dbReference>
<dbReference type="Pfam" id="PF02659">
    <property type="entry name" value="Mntp"/>
    <property type="match status" value="1"/>
</dbReference>
<feature type="transmembrane region" description="Helical" evidence="8">
    <location>
        <begin position="136"/>
        <end position="156"/>
    </location>
</feature>
<gene>
    <name evidence="8" type="primary">mntP</name>
    <name evidence="9" type="ORF">LQV63_07940</name>
</gene>
<evidence type="ECO:0000256" key="8">
    <source>
        <dbReference type="HAMAP-Rule" id="MF_01521"/>
    </source>
</evidence>
<dbReference type="InterPro" id="IPR003810">
    <property type="entry name" value="Mntp/YtaF"/>
</dbReference>
<dbReference type="HAMAP" id="MF_01521">
    <property type="entry name" value="MntP_pump"/>
    <property type="match status" value="1"/>
</dbReference>
<evidence type="ECO:0000256" key="4">
    <source>
        <dbReference type="ARBA" id="ARBA00022989"/>
    </source>
</evidence>
<comment type="caution">
    <text evidence="9">The sequence shown here is derived from an EMBL/GenBank/DDBJ whole genome shotgun (WGS) entry which is preliminary data.</text>
</comment>
<organism evidence="9 10">
    <name type="scientific">Paenibacillus profundus</name>
    <dbReference type="NCBI Taxonomy" id="1173085"/>
    <lineage>
        <taxon>Bacteria</taxon>
        <taxon>Bacillati</taxon>
        <taxon>Bacillota</taxon>
        <taxon>Bacilli</taxon>
        <taxon>Bacillales</taxon>
        <taxon>Paenibacillaceae</taxon>
        <taxon>Paenibacillus</taxon>
    </lineage>
</organism>